<sequence length="930" mass="101800">MKKPGSRVAASQLDAHQAGPPGADEVGSGDVLPAGALSPVDPDQSSPSYQRSNAFFMMWERGEGLSRLPRKSSGTLNPASPQEQSTPGMTRKYSGLDYDGELALPMPKPRVRGEHAGDEKSSQGVDIPRPSSHPRLLKKRSVPDAARAKAAAELVTSADGKKPTRLEAIKSKFSFKDLRKEAAKGDSTPTPVPRMPSIEKQSDLPRSTTGSGTAGLTPSVHNFRPTPQPGQTIKASAIPATSPASPSQHSTAPSRIPLAPSGPYAHAQGSMTASRFGAGQRVDSWGQVKTIAERVESKEVPTTTNKGSIPIPYGRPRLSPLAARPESEASATTSSLLARWDPAPDYAPTGGSPPKLSDLTEGSGKVKYLPRGWLETFSPSTPSPAAKYTRPAPTPYRQTTPPSDPPLNFMPGFEERLETINLSLDKPTTPEMKDLDTAENKEVVDMILAIQQKADSGISSLTRELKELSQWIKDQLSNQVTNVRDLQRTDAQFDSRQREISQNMRKLKLDMEVKMGVMDQRLVTVESRLGEGTGQRFHSVESKLDEGADQHTSLVDNRRWEDLNAELHKVALSMQDLTQRTEDAIKRWTAGSDKAAKLMKKQEAHIVQMENEIAELHQKQANQPKSLPYPGFAQRFVGESTTTSTEPLIKQPESPLPPMRISPLPRSVTAIPSRQREMPPAKSKTSSVIPRSLSMKKGLSKVDSNSPESRSKIERVGSAEHSKSKVGGTEESKKWNIFSFRRRDTKNEDPENGSSKLSWLPRRSRDGRPSDNASSRSVTPPPPIPRNILQNIENNIQAASQIHPALRNRVQQAVMHDESLSIPSTPSTATMPARMGSRLSRPDSQHMGVITASVAPSLASSYDLRAASGDLCSPDRYRFNKDPFMQVPKTPIAIRSIEDMRRPLLNRADDESHDWDRCSLHEAKSTASLR</sequence>
<feature type="region of interest" description="Disordered" evidence="2">
    <location>
        <begin position="66"/>
        <end position="279"/>
    </location>
</feature>
<keyword evidence="4" id="KW-1185">Reference proteome</keyword>
<dbReference type="Proteomes" id="UP001147782">
    <property type="component" value="Unassembled WGS sequence"/>
</dbReference>
<comment type="caution">
    <text evidence="3">The sequence shown here is derived from an EMBL/GenBank/DDBJ whole genome shotgun (WGS) entry which is preliminary data.</text>
</comment>
<feature type="region of interest" description="Disordered" evidence="2">
    <location>
        <begin position="744"/>
        <end position="787"/>
    </location>
</feature>
<gene>
    <name evidence="3" type="ORF">N7496_007356</name>
</gene>
<feature type="compositionally biased region" description="Low complexity" evidence="2">
    <location>
        <begin position="235"/>
        <end position="247"/>
    </location>
</feature>
<accession>A0A9W9S5D2</accession>
<dbReference type="AlphaFoldDB" id="A0A9W9S5D2"/>
<evidence type="ECO:0000313" key="3">
    <source>
        <dbReference type="EMBL" id="KAJ5371264.1"/>
    </source>
</evidence>
<feature type="compositionally biased region" description="Basic and acidic residues" evidence="2">
    <location>
        <begin position="159"/>
        <end position="184"/>
    </location>
</feature>
<reference evidence="3" key="2">
    <citation type="journal article" date="2023" name="IMA Fungus">
        <title>Comparative genomic study of the Penicillium genus elucidates a diverse pangenome and 15 lateral gene transfer events.</title>
        <authorList>
            <person name="Petersen C."/>
            <person name="Sorensen T."/>
            <person name="Nielsen M.R."/>
            <person name="Sondergaard T.E."/>
            <person name="Sorensen J.L."/>
            <person name="Fitzpatrick D.A."/>
            <person name="Frisvad J.C."/>
            <person name="Nielsen K.L."/>
        </authorList>
    </citation>
    <scope>NUCLEOTIDE SEQUENCE</scope>
    <source>
        <strain evidence="3">IBT 29864</strain>
    </source>
</reference>
<feature type="compositionally biased region" description="Polar residues" evidence="2">
    <location>
        <begin position="43"/>
        <end position="52"/>
    </location>
</feature>
<feature type="compositionally biased region" description="Basic and acidic residues" evidence="2">
    <location>
        <begin position="111"/>
        <end position="121"/>
    </location>
</feature>
<evidence type="ECO:0000256" key="2">
    <source>
        <dbReference type="SAM" id="MobiDB-lite"/>
    </source>
</evidence>
<protein>
    <submittedName>
        <fullName evidence="3">Uncharacterized protein</fullName>
    </submittedName>
</protein>
<feature type="compositionally biased region" description="Low complexity" evidence="2">
    <location>
        <begin position="322"/>
        <end position="339"/>
    </location>
</feature>
<reference evidence="3" key="1">
    <citation type="submission" date="2022-11" db="EMBL/GenBank/DDBJ databases">
        <authorList>
            <person name="Petersen C."/>
        </authorList>
    </citation>
    <scope>NUCLEOTIDE SEQUENCE</scope>
    <source>
        <strain evidence="3">IBT 29864</strain>
    </source>
</reference>
<feature type="region of interest" description="Disordered" evidence="2">
    <location>
        <begin position="640"/>
        <end position="731"/>
    </location>
</feature>
<proteinExistence type="predicted"/>
<evidence type="ECO:0000256" key="1">
    <source>
        <dbReference type="SAM" id="Coils"/>
    </source>
</evidence>
<keyword evidence="1" id="KW-0175">Coiled coil</keyword>
<organism evidence="3 4">
    <name type="scientific">Penicillium cataractarum</name>
    <dbReference type="NCBI Taxonomy" id="2100454"/>
    <lineage>
        <taxon>Eukaryota</taxon>
        <taxon>Fungi</taxon>
        <taxon>Dikarya</taxon>
        <taxon>Ascomycota</taxon>
        <taxon>Pezizomycotina</taxon>
        <taxon>Eurotiomycetes</taxon>
        <taxon>Eurotiomycetidae</taxon>
        <taxon>Eurotiales</taxon>
        <taxon>Aspergillaceae</taxon>
        <taxon>Penicillium</taxon>
    </lineage>
</organism>
<feature type="region of interest" description="Disordered" evidence="2">
    <location>
        <begin position="296"/>
        <end position="406"/>
    </location>
</feature>
<feature type="compositionally biased region" description="Basic and acidic residues" evidence="2">
    <location>
        <begin position="709"/>
        <end position="731"/>
    </location>
</feature>
<name>A0A9W9S5D2_9EURO</name>
<feature type="region of interest" description="Disordered" evidence="2">
    <location>
        <begin position="1"/>
        <end position="52"/>
    </location>
</feature>
<feature type="compositionally biased region" description="Polar residues" evidence="2">
    <location>
        <begin position="821"/>
        <end position="830"/>
    </location>
</feature>
<evidence type="ECO:0000313" key="4">
    <source>
        <dbReference type="Proteomes" id="UP001147782"/>
    </source>
</evidence>
<feature type="compositionally biased region" description="Polar residues" evidence="2">
    <location>
        <begin position="72"/>
        <end position="88"/>
    </location>
</feature>
<dbReference type="RefSeq" id="XP_056555698.1">
    <property type="nucleotide sequence ID" value="XM_056700285.1"/>
</dbReference>
<dbReference type="OrthoDB" id="4339014at2759"/>
<dbReference type="GeneID" id="81439464"/>
<feature type="compositionally biased region" description="Polar residues" evidence="2">
    <location>
        <begin position="204"/>
        <end position="220"/>
    </location>
</feature>
<dbReference type="EMBL" id="JAPZBS010000005">
    <property type="protein sequence ID" value="KAJ5371264.1"/>
    <property type="molecule type" value="Genomic_DNA"/>
</dbReference>
<feature type="coiled-coil region" evidence="1">
    <location>
        <begin position="592"/>
        <end position="619"/>
    </location>
</feature>
<feature type="region of interest" description="Disordered" evidence="2">
    <location>
        <begin position="821"/>
        <end position="843"/>
    </location>
</feature>